<gene>
    <name evidence="1" type="ORF">Tci_890196</name>
</gene>
<protein>
    <submittedName>
        <fullName evidence="1">Uncharacterized protein</fullName>
    </submittedName>
</protein>
<accession>A0A699U708</accession>
<organism evidence="1">
    <name type="scientific">Tanacetum cinerariifolium</name>
    <name type="common">Dalmatian daisy</name>
    <name type="synonym">Chrysanthemum cinerariifolium</name>
    <dbReference type="NCBI Taxonomy" id="118510"/>
    <lineage>
        <taxon>Eukaryota</taxon>
        <taxon>Viridiplantae</taxon>
        <taxon>Streptophyta</taxon>
        <taxon>Embryophyta</taxon>
        <taxon>Tracheophyta</taxon>
        <taxon>Spermatophyta</taxon>
        <taxon>Magnoliopsida</taxon>
        <taxon>eudicotyledons</taxon>
        <taxon>Gunneridae</taxon>
        <taxon>Pentapetalae</taxon>
        <taxon>asterids</taxon>
        <taxon>campanulids</taxon>
        <taxon>Asterales</taxon>
        <taxon>Asteraceae</taxon>
        <taxon>Asteroideae</taxon>
        <taxon>Anthemideae</taxon>
        <taxon>Anthemidinae</taxon>
        <taxon>Tanacetum</taxon>
    </lineage>
</organism>
<dbReference type="AlphaFoldDB" id="A0A699U708"/>
<sequence>MPVLKIYGHTATKMDAEVKYCDSPPPISSSS</sequence>
<proteinExistence type="predicted"/>
<reference evidence="1" key="1">
    <citation type="journal article" date="2019" name="Sci. Rep.">
        <title>Draft genome of Tanacetum cinerariifolium, the natural source of mosquito coil.</title>
        <authorList>
            <person name="Yamashiro T."/>
            <person name="Shiraishi A."/>
            <person name="Satake H."/>
            <person name="Nakayama K."/>
        </authorList>
    </citation>
    <scope>NUCLEOTIDE SEQUENCE</scope>
</reference>
<name>A0A699U708_TANCI</name>
<feature type="non-terminal residue" evidence="1">
    <location>
        <position position="31"/>
    </location>
</feature>
<comment type="caution">
    <text evidence="1">The sequence shown here is derived from an EMBL/GenBank/DDBJ whole genome shotgun (WGS) entry which is preliminary data.</text>
</comment>
<evidence type="ECO:0000313" key="1">
    <source>
        <dbReference type="EMBL" id="GFD18227.1"/>
    </source>
</evidence>
<dbReference type="EMBL" id="BKCJ011306062">
    <property type="protein sequence ID" value="GFD18227.1"/>
    <property type="molecule type" value="Genomic_DNA"/>
</dbReference>